<sequence length="545" mass="60148">MTRTVISGPQKRKTHLVRSHAHEEDIPGTVNVQTIEGDDAYHGQALFPVPAEDPNDPLQWSQPKKIVILVIICTYSFLGNAALLGPGPYLTLWSEVFSISQADASTLISYPNLAYGFGSFFLVPLYLKIGRRPVMLGSLLAFIAGLAGCSQANDFGGLMAARIIHCFGAGICEALPVQLVNDIFFLHERGKHIGYYTFGMCFAAMATIPAAYMLPTQYSWRLFFYVILAFACALFILTFLFVEESSYDREAHMRRNSSPESSSGIVASAEKPDDATIEEAAGMPARKTFVETLRPWGRIDPEVQFFTLMWRSFTYILVPQVLWVITSFGIIIGLGALAFNYTFPIKITAPPYNWPESSSGVQSLGSLLGFLLALPFTSSSDRLAGYLTRRNNGIREAEMRLGVMLPAMIIAPVGLVVYGLTAELNLHWIGYFLGGGLASWGGYFYYCFTLAYAVDSYNSNTSEMLIAINVGKQAVSFGLGYGVLDWVMEKGYATIIAGVFGGVFLANNLMLIVFMLWGKRIRQFMSTSWLGKLHGRRPRDSPTSL</sequence>
<accession>A0ACB9YYB6</accession>
<reference evidence="1 2" key="1">
    <citation type="journal article" date="2022" name="New Phytol.">
        <title>Ecological generalism drives hyperdiversity of secondary metabolite gene clusters in xylarialean endophytes.</title>
        <authorList>
            <person name="Franco M.E.E."/>
            <person name="Wisecaver J.H."/>
            <person name="Arnold A.E."/>
            <person name="Ju Y.M."/>
            <person name="Slot J.C."/>
            <person name="Ahrendt S."/>
            <person name="Moore L.P."/>
            <person name="Eastman K.E."/>
            <person name="Scott K."/>
            <person name="Konkel Z."/>
            <person name="Mondo S.J."/>
            <person name="Kuo A."/>
            <person name="Hayes R.D."/>
            <person name="Haridas S."/>
            <person name="Andreopoulos B."/>
            <person name="Riley R."/>
            <person name="LaButti K."/>
            <person name="Pangilinan J."/>
            <person name="Lipzen A."/>
            <person name="Amirebrahimi M."/>
            <person name="Yan J."/>
            <person name="Adam C."/>
            <person name="Keymanesh K."/>
            <person name="Ng V."/>
            <person name="Louie K."/>
            <person name="Northen T."/>
            <person name="Drula E."/>
            <person name="Henrissat B."/>
            <person name="Hsieh H.M."/>
            <person name="Youens-Clark K."/>
            <person name="Lutzoni F."/>
            <person name="Miadlikowska J."/>
            <person name="Eastwood D.C."/>
            <person name="Hamelin R.C."/>
            <person name="Grigoriev I.V."/>
            <person name="U'Ren J.M."/>
        </authorList>
    </citation>
    <scope>NUCLEOTIDE SEQUENCE [LARGE SCALE GENOMIC DNA]</scope>
    <source>
        <strain evidence="1 2">CBS 119005</strain>
    </source>
</reference>
<dbReference type="EMBL" id="MU393487">
    <property type="protein sequence ID" value="KAI4864397.1"/>
    <property type="molecule type" value="Genomic_DNA"/>
</dbReference>
<dbReference type="Proteomes" id="UP001497700">
    <property type="component" value="Unassembled WGS sequence"/>
</dbReference>
<proteinExistence type="predicted"/>
<evidence type="ECO:0000313" key="2">
    <source>
        <dbReference type="Proteomes" id="UP001497700"/>
    </source>
</evidence>
<gene>
    <name evidence="1" type="ORF">F4820DRAFT_423903</name>
</gene>
<organism evidence="1 2">
    <name type="scientific">Hypoxylon rubiginosum</name>
    <dbReference type="NCBI Taxonomy" id="110542"/>
    <lineage>
        <taxon>Eukaryota</taxon>
        <taxon>Fungi</taxon>
        <taxon>Dikarya</taxon>
        <taxon>Ascomycota</taxon>
        <taxon>Pezizomycotina</taxon>
        <taxon>Sordariomycetes</taxon>
        <taxon>Xylariomycetidae</taxon>
        <taxon>Xylariales</taxon>
        <taxon>Hypoxylaceae</taxon>
        <taxon>Hypoxylon</taxon>
    </lineage>
</organism>
<keyword evidence="2" id="KW-1185">Reference proteome</keyword>
<protein>
    <submittedName>
        <fullName evidence="1">MFS general substrate transporter</fullName>
    </submittedName>
</protein>
<evidence type="ECO:0000313" key="1">
    <source>
        <dbReference type="EMBL" id="KAI4864397.1"/>
    </source>
</evidence>
<comment type="caution">
    <text evidence="1">The sequence shown here is derived from an EMBL/GenBank/DDBJ whole genome shotgun (WGS) entry which is preliminary data.</text>
</comment>
<name>A0ACB9YYB6_9PEZI</name>